<evidence type="ECO:0000313" key="9">
    <source>
        <dbReference type="RefSeq" id="XP_008473281.1"/>
    </source>
</evidence>
<dbReference type="GO" id="GO:0045596">
    <property type="term" value="P:negative regulation of cell differentiation"/>
    <property type="evidence" value="ECO:0007669"/>
    <property type="project" value="InterPro"/>
</dbReference>
<reference evidence="9" key="1">
    <citation type="submission" date="2023-09" db="UniProtKB">
        <authorList>
            <consortium name="RefSeq"/>
        </authorList>
    </citation>
    <scope>IDENTIFICATION</scope>
</reference>
<evidence type="ECO:0000256" key="3">
    <source>
        <dbReference type="ARBA" id="ARBA00022473"/>
    </source>
</evidence>
<feature type="signal peptide" evidence="7">
    <location>
        <begin position="1"/>
        <end position="22"/>
    </location>
</feature>
<evidence type="ECO:0000256" key="2">
    <source>
        <dbReference type="ARBA" id="ARBA00007480"/>
    </source>
</evidence>
<name>A0A1S3D2X2_DIACI</name>
<protein>
    <submittedName>
        <fullName evidence="9 10">Uncharacterized protein LOC103510405 isoform X2</fullName>
    </submittedName>
</protein>
<dbReference type="GO" id="GO:0009953">
    <property type="term" value="P:dorsal/ventral pattern formation"/>
    <property type="evidence" value="ECO:0007669"/>
    <property type="project" value="TreeGrafter"/>
</dbReference>
<dbReference type="GeneID" id="103510405"/>
<dbReference type="GO" id="GO:0030514">
    <property type="term" value="P:negative regulation of BMP signaling pathway"/>
    <property type="evidence" value="ECO:0007669"/>
    <property type="project" value="InterPro"/>
</dbReference>
<dbReference type="SUPFAM" id="SSF57501">
    <property type="entry name" value="Cystine-knot cytokines"/>
    <property type="match status" value="1"/>
</dbReference>
<feature type="chain" id="PRO_5044565792" evidence="7">
    <location>
        <begin position="23"/>
        <end position="396"/>
    </location>
</feature>
<evidence type="ECO:0000256" key="6">
    <source>
        <dbReference type="SAM" id="MobiDB-lite"/>
    </source>
</evidence>
<keyword evidence="4" id="KW-0964">Secreted</keyword>
<evidence type="ECO:0000313" key="8">
    <source>
        <dbReference type="Proteomes" id="UP000079169"/>
    </source>
</evidence>
<feature type="compositionally biased region" description="Basic and acidic residues" evidence="6">
    <location>
        <begin position="184"/>
        <end position="193"/>
    </location>
</feature>
<dbReference type="InterPro" id="IPR029034">
    <property type="entry name" value="Cystine-knot_cytokine"/>
</dbReference>
<dbReference type="Gene3D" id="2.10.90.10">
    <property type="entry name" value="Cystine-knot cytokines"/>
    <property type="match status" value="1"/>
</dbReference>
<dbReference type="AlphaFoldDB" id="A0A1S3D2X2"/>
<dbReference type="Proteomes" id="UP000079169">
    <property type="component" value="Unplaced"/>
</dbReference>
<sequence length="396" mass="46541">MGELSAAAVLVILIFLTNSVQTFNTNQNSEKFFKLEPQDLSIMRPVQFQLEPEDSNNDLKASSKRFEKDGSNFYSSKEIYDIKEKSELVNIVDESYDRKKHYSMKKGGGKFREQYQIEDAILDREHLDNLDFMKTLEDSKTNNDSSWKNHTKKFSNNSTDIYKTFKSTTNTNEKLHRNNHPRRKSPEDFGLRHSDSLTPDLIESVNELYDPKEADLNITRLKSKLESFYDEAFMLIEKPKSDDGIFENKSNAEQAILEQFTRNKNGRLIPKEELPDYLKDINFKYIHLSDGNRIRTRISTKLKKKMQQFLQTYTKCRITYKWKDLGIRFWPRYLRQGYCMDGKISCSIPPGMTCKPSHTEYKTILRYHCKGNGTEVKCHWRNIQYPVVTRCHCTCP</sequence>
<keyword evidence="8" id="KW-1185">Reference proteome</keyword>
<keyword evidence="5 7" id="KW-0732">Signal</keyword>
<proteinExistence type="inferred from homology"/>
<dbReference type="Gene3D" id="1.10.287.520">
    <property type="entry name" value="Helix hairpin bin"/>
    <property type="match status" value="1"/>
</dbReference>
<evidence type="ECO:0000256" key="7">
    <source>
        <dbReference type="SAM" id="SignalP"/>
    </source>
</evidence>
<dbReference type="RefSeq" id="XP_026680257.1">
    <property type="nucleotide sequence ID" value="XM_026824456.1"/>
</dbReference>
<feature type="region of interest" description="Disordered" evidence="6">
    <location>
        <begin position="168"/>
        <end position="193"/>
    </location>
</feature>
<organism evidence="9">
    <name type="scientific">Diaphorina citri</name>
    <name type="common">Asian citrus psyllid</name>
    <dbReference type="NCBI Taxonomy" id="121845"/>
    <lineage>
        <taxon>Eukaryota</taxon>
        <taxon>Metazoa</taxon>
        <taxon>Ecdysozoa</taxon>
        <taxon>Arthropoda</taxon>
        <taxon>Hexapoda</taxon>
        <taxon>Insecta</taxon>
        <taxon>Pterygota</taxon>
        <taxon>Neoptera</taxon>
        <taxon>Paraneoptera</taxon>
        <taxon>Hemiptera</taxon>
        <taxon>Sternorrhyncha</taxon>
        <taxon>Psylloidea</taxon>
        <taxon>Psyllidae</taxon>
        <taxon>Diaphorininae</taxon>
        <taxon>Diaphorina</taxon>
    </lineage>
</organism>
<accession>A0A1S3D2X2</accession>
<dbReference type="PANTHER" id="PTHR10494:SF6">
    <property type="entry name" value="NOGGIN"/>
    <property type="match status" value="1"/>
</dbReference>
<evidence type="ECO:0000256" key="4">
    <source>
        <dbReference type="ARBA" id="ARBA00022525"/>
    </source>
</evidence>
<evidence type="ECO:0000256" key="1">
    <source>
        <dbReference type="ARBA" id="ARBA00004613"/>
    </source>
</evidence>
<dbReference type="PANTHER" id="PTHR10494">
    <property type="entry name" value="BONE MORPHOGENETIC PROTEIN INHIBITOR, NOGGIN"/>
    <property type="match status" value="1"/>
</dbReference>
<dbReference type="InterPro" id="IPR008717">
    <property type="entry name" value="Noggin"/>
</dbReference>
<dbReference type="RefSeq" id="XP_008473281.1">
    <property type="nucleotide sequence ID" value="XM_008475059.3"/>
</dbReference>
<evidence type="ECO:0000313" key="10">
    <source>
        <dbReference type="RefSeq" id="XP_026680257.1"/>
    </source>
</evidence>
<comment type="subcellular location">
    <subcellularLocation>
        <location evidence="1">Secreted</location>
    </subcellularLocation>
</comment>
<dbReference type="GO" id="GO:0005615">
    <property type="term" value="C:extracellular space"/>
    <property type="evidence" value="ECO:0007669"/>
    <property type="project" value="TreeGrafter"/>
</dbReference>
<evidence type="ECO:0000256" key="5">
    <source>
        <dbReference type="ARBA" id="ARBA00022729"/>
    </source>
</evidence>
<comment type="similarity">
    <text evidence="2">Belongs to the noggin family.</text>
</comment>
<gene>
    <name evidence="9 10" type="primary">LOC103510405</name>
</gene>
<keyword evidence="3" id="KW-0217">Developmental protein</keyword>
<dbReference type="Pfam" id="PF05806">
    <property type="entry name" value="Noggin"/>
    <property type="match status" value="1"/>
</dbReference>